<organism evidence="5 6">
    <name type="scientific">Macrosiphum euphorbiae</name>
    <name type="common">potato aphid</name>
    <dbReference type="NCBI Taxonomy" id="13131"/>
    <lineage>
        <taxon>Eukaryota</taxon>
        <taxon>Metazoa</taxon>
        <taxon>Ecdysozoa</taxon>
        <taxon>Arthropoda</taxon>
        <taxon>Hexapoda</taxon>
        <taxon>Insecta</taxon>
        <taxon>Pterygota</taxon>
        <taxon>Neoptera</taxon>
        <taxon>Paraneoptera</taxon>
        <taxon>Hemiptera</taxon>
        <taxon>Sternorrhyncha</taxon>
        <taxon>Aphidomorpha</taxon>
        <taxon>Aphidoidea</taxon>
        <taxon>Aphididae</taxon>
        <taxon>Macrosiphini</taxon>
        <taxon>Macrosiphum</taxon>
    </lineage>
</organism>
<evidence type="ECO:0000256" key="3">
    <source>
        <dbReference type="PROSITE-ProRule" id="PRU00175"/>
    </source>
</evidence>
<evidence type="ECO:0000256" key="1">
    <source>
        <dbReference type="ARBA" id="ARBA00022771"/>
    </source>
</evidence>
<proteinExistence type="predicted"/>
<dbReference type="GO" id="GO:0008270">
    <property type="term" value="F:zinc ion binding"/>
    <property type="evidence" value="ECO:0007669"/>
    <property type="project" value="UniProtKB-KW"/>
</dbReference>
<name>A0AAV0Y1M2_9HEMI</name>
<dbReference type="InterPro" id="IPR013083">
    <property type="entry name" value="Znf_RING/FYVE/PHD"/>
</dbReference>
<dbReference type="InterPro" id="IPR001841">
    <property type="entry name" value="Znf_RING"/>
</dbReference>
<dbReference type="Gene3D" id="3.30.40.10">
    <property type="entry name" value="Zinc/RING finger domain, C3HC4 (zinc finger)"/>
    <property type="match status" value="1"/>
</dbReference>
<dbReference type="SUPFAM" id="SSF57850">
    <property type="entry name" value="RING/U-box"/>
    <property type="match status" value="1"/>
</dbReference>
<comment type="caution">
    <text evidence="5">The sequence shown here is derived from an EMBL/GenBank/DDBJ whole genome shotgun (WGS) entry which is preliminary data.</text>
</comment>
<evidence type="ECO:0000313" key="6">
    <source>
        <dbReference type="Proteomes" id="UP001160148"/>
    </source>
</evidence>
<dbReference type="Pfam" id="PF13920">
    <property type="entry name" value="zf-C3HC4_3"/>
    <property type="match status" value="1"/>
</dbReference>
<keyword evidence="1 3" id="KW-0863">Zinc-finger</keyword>
<dbReference type="CDD" id="cd16649">
    <property type="entry name" value="mRING-HC-C3HC5_CGRF1-like"/>
    <property type="match status" value="1"/>
</dbReference>
<dbReference type="Proteomes" id="UP001160148">
    <property type="component" value="Unassembled WGS sequence"/>
</dbReference>
<keyword evidence="6" id="KW-1185">Reference proteome</keyword>
<dbReference type="AlphaFoldDB" id="A0AAV0Y1M2"/>
<gene>
    <name evidence="5" type="ORF">MEUPH1_LOCUS27576</name>
</gene>
<reference evidence="5 6" key="1">
    <citation type="submission" date="2023-01" db="EMBL/GenBank/DDBJ databases">
        <authorList>
            <person name="Whitehead M."/>
        </authorList>
    </citation>
    <scope>NUCLEOTIDE SEQUENCE [LARGE SCALE GENOMIC DNA]</scope>
</reference>
<feature type="domain" description="RING-type" evidence="4">
    <location>
        <begin position="69"/>
        <end position="106"/>
    </location>
</feature>
<keyword evidence="1 3" id="KW-0479">Metal-binding</keyword>
<protein>
    <recommendedName>
        <fullName evidence="4">RING-type domain-containing protein</fullName>
    </recommendedName>
</protein>
<evidence type="ECO:0000259" key="4">
    <source>
        <dbReference type="PROSITE" id="PS50089"/>
    </source>
</evidence>
<sequence length="120" mass="13804">MSSLPLYEPQYFGQEPIGTKNDGDMPIVYVGRQNEEEPVRIENYDNLSINVHFRRPNEEVENMREIIVCVTCLNEESNVVLRPCNHTCLCGACYEGLTRLVCPLCREPIREIVVFLINIS</sequence>
<keyword evidence="2" id="KW-0862">Zinc</keyword>
<dbReference type="EMBL" id="CARXXK010001130">
    <property type="protein sequence ID" value="CAI6373882.1"/>
    <property type="molecule type" value="Genomic_DNA"/>
</dbReference>
<dbReference type="PROSITE" id="PS50089">
    <property type="entry name" value="ZF_RING_2"/>
    <property type="match status" value="1"/>
</dbReference>
<accession>A0AAV0Y1M2</accession>
<evidence type="ECO:0000313" key="5">
    <source>
        <dbReference type="EMBL" id="CAI6373882.1"/>
    </source>
</evidence>
<evidence type="ECO:0000256" key="2">
    <source>
        <dbReference type="ARBA" id="ARBA00022833"/>
    </source>
</evidence>